<dbReference type="EMBL" id="JAUQSX010000001">
    <property type="protein sequence ID" value="MDO7845079.1"/>
    <property type="molecule type" value="Genomic_DNA"/>
</dbReference>
<name>A0ABT9A5G7_9BACT</name>
<evidence type="ECO:0000313" key="1">
    <source>
        <dbReference type="EMBL" id="MDO7845079.1"/>
    </source>
</evidence>
<reference evidence="1" key="1">
    <citation type="submission" date="2023-07" db="EMBL/GenBank/DDBJ databases">
        <authorList>
            <person name="Kim M.K."/>
        </authorList>
    </citation>
    <scope>NUCLEOTIDE SEQUENCE</scope>
    <source>
        <strain evidence="1">M29</strain>
    </source>
</reference>
<dbReference type="RefSeq" id="WP_305009756.1">
    <property type="nucleotide sequence ID" value="NZ_JAUQSX010000001.1"/>
</dbReference>
<dbReference type="Proteomes" id="UP001167796">
    <property type="component" value="Unassembled WGS sequence"/>
</dbReference>
<proteinExistence type="predicted"/>
<comment type="caution">
    <text evidence="1">The sequence shown here is derived from an EMBL/GenBank/DDBJ whole genome shotgun (WGS) entry which is preliminary data.</text>
</comment>
<gene>
    <name evidence="1" type="ORF">Q5H92_01830</name>
</gene>
<accession>A0ABT9A5G7</accession>
<sequence length="147" mass="16208">MLPTQLYFSNAVGSVLFVPESFAYLHFSGEPMSSPELRALYVHAANLLSRHALPGILADHRAMPSAFAAPDREWLLTEWLPQAVPPPPPIIRYAVLPSSSQARRLHTEEVLRDLEHYLVVRVFDDLEKAANWLKTESAAAPAAGPAA</sequence>
<evidence type="ECO:0000313" key="2">
    <source>
        <dbReference type="Proteomes" id="UP001167796"/>
    </source>
</evidence>
<protein>
    <recommendedName>
        <fullName evidence="3">STAS/SEC14 domain-containing protein</fullName>
    </recommendedName>
</protein>
<organism evidence="1 2">
    <name type="scientific">Hymenobacter mellowenesis</name>
    <dbReference type="NCBI Taxonomy" id="3063995"/>
    <lineage>
        <taxon>Bacteria</taxon>
        <taxon>Pseudomonadati</taxon>
        <taxon>Bacteroidota</taxon>
        <taxon>Cytophagia</taxon>
        <taxon>Cytophagales</taxon>
        <taxon>Hymenobacteraceae</taxon>
        <taxon>Hymenobacter</taxon>
    </lineage>
</organism>
<keyword evidence="2" id="KW-1185">Reference proteome</keyword>
<evidence type="ECO:0008006" key="3">
    <source>
        <dbReference type="Google" id="ProtNLM"/>
    </source>
</evidence>